<proteinExistence type="predicted"/>
<evidence type="ECO:0000313" key="3">
    <source>
        <dbReference type="Proteomes" id="UP001620645"/>
    </source>
</evidence>
<keyword evidence="1" id="KW-0812">Transmembrane</keyword>
<accession>A0ABD2HWY6</accession>
<protein>
    <submittedName>
        <fullName evidence="2">Uncharacterized protein</fullName>
    </submittedName>
</protein>
<keyword evidence="1" id="KW-1133">Transmembrane helix</keyword>
<keyword evidence="3" id="KW-1185">Reference proteome</keyword>
<keyword evidence="1" id="KW-0472">Membrane</keyword>
<reference evidence="2 3" key="1">
    <citation type="submission" date="2024-10" db="EMBL/GenBank/DDBJ databases">
        <authorList>
            <person name="Kim D."/>
        </authorList>
    </citation>
    <scope>NUCLEOTIDE SEQUENCE [LARGE SCALE GENOMIC DNA]</scope>
    <source>
        <strain evidence="2">Taebaek</strain>
    </source>
</reference>
<sequence length="82" mass="9104">MSNKTNVSDANSNAKGNTLGFVLIAGGVFLLLLLLINSVVLLIYRRRRQRTFVYNVNSEGKRSTKTDSPPADLILISYKAFQ</sequence>
<dbReference type="Proteomes" id="UP001620645">
    <property type="component" value="Unassembled WGS sequence"/>
</dbReference>
<name>A0ABD2HWY6_HETSC</name>
<comment type="caution">
    <text evidence="2">The sequence shown here is derived from an EMBL/GenBank/DDBJ whole genome shotgun (WGS) entry which is preliminary data.</text>
</comment>
<organism evidence="2 3">
    <name type="scientific">Heterodera schachtii</name>
    <name type="common">Sugarbeet cyst nematode worm</name>
    <name type="synonym">Tylenchus schachtii</name>
    <dbReference type="NCBI Taxonomy" id="97005"/>
    <lineage>
        <taxon>Eukaryota</taxon>
        <taxon>Metazoa</taxon>
        <taxon>Ecdysozoa</taxon>
        <taxon>Nematoda</taxon>
        <taxon>Chromadorea</taxon>
        <taxon>Rhabditida</taxon>
        <taxon>Tylenchina</taxon>
        <taxon>Tylenchomorpha</taxon>
        <taxon>Tylenchoidea</taxon>
        <taxon>Heteroderidae</taxon>
        <taxon>Heteroderinae</taxon>
        <taxon>Heterodera</taxon>
    </lineage>
</organism>
<feature type="transmembrane region" description="Helical" evidence="1">
    <location>
        <begin position="20"/>
        <end position="44"/>
    </location>
</feature>
<gene>
    <name evidence="2" type="ORF">niasHS_017833</name>
</gene>
<evidence type="ECO:0000313" key="2">
    <source>
        <dbReference type="EMBL" id="KAL3072859.1"/>
    </source>
</evidence>
<dbReference type="AlphaFoldDB" id="A0ABD2HWY6"/>
<evidence type="ECO:0000256" key="1">
    <source>
        <dbReference type="SAM" id="Phobius"/>
    </source>
</evidence>
<dbReference type="EMBL" id="JBICCN010000373">
    <property type="protein sequence ID" value="KAL3072859.1"/>
    <property type="molecule type" value="Genomic_DNA"/>
</dbReference>